<dbReference type="InterPro" id="IPR025377">
    <property type="entry name" value="DUF4367"/>
</dbReference>
<dbReference type="EMBL" id="CP012600">
    <property type="protein sequence ID" value="ALC81147.1"/>
    <property type="molecule type" value="Genomic_DNA"/>
</dbReference>
<dbReference type="STRING" id="1441095.AM592_05705"/>
<feature type="domain" description="DUF4367" evidence="2">
    <location>
        <begin position="159"/>
        <end position="247"/>
    </location>
</feature>
<dbReference type="AlphaFoldDB" id="A0A0M4FQ13"/>
<evidence type="ECO:0000256" key="1">
    <source>
        <dbReference type="SAM" id="Phobius"/>
    </source>
</evidence>
<accession>A0A0M4FQ13</accession>
<keyword evidence="1" id="KW-0812">Transmembrane</keyword>
<keyword evidence="4" id="KW-1185">Reference proteome</keyword>
<keyword evidence="1" id="KW-1133">Transmembrane helix</keyword>
<reference evidence="4" key="1">
    <citation type="submission" date="2015-08" db="EMBL/GenBank/DDBJ databases">
        <title>Genome sequencing project for genomic taxonomy and phylogenomics of Bacillus-like bacteria.</title>
        <authorList>
            <person name="Liu B."/>
            <person name="Wang J."/>
            <person name="Zhu Y."/>
            <person name="Liu G."/>
            <person name="Chen Q."/>
            <person name="Chen Z."/>
            <person name="Lan J."/>
            <person name="Che J."/>
            <person name="Ge C."/>
            <person name="Shi H."/>
            <person name="Pan Z."/>
            <person name="Liu X."/>
        </authorList>
    </citation>
    <scope>NUCLEOTIDE SEQUENCE [LARGE SCALE GENOMIC DNA]</scope>
    <source>
        <strain evidence="4">FJAT-4402</strain>
    </source>
</reference>
<dbReference type="Proteomes" id="UP000067625">
    <property type="component" value="Chromosome"/>
</dbReference>
<name>A0A0M4FQ13_9BACI</name>
<sequence>MKKQYDSCLYDNELKKLDSDFIWTDANNPELKVKLIRDMNKRQPKSKFTNPLDYVLRFSAVATVLLIVFIIGIQEIKLNHNSGSESSTDTGREYPFDIEPINGDRLITFTVSEQNRIEGITIPLTNESTIPRDISKEVPFISGKPEIGVTKNNDDLILVKAAYPVTNGQPIIVKATENTYGSTQEAKEALGLMYPKSKKISIGNRDAILYNPGDGESSELLIIEDKYLYLIKGEHNESALIKVAEQINFSN</sequence>
<dbReference type="PATRIC" id="fig|1441095.3.peg.1240"/>
<protein>
    <recommendedName>
        <fullName evidence="2">DUF4367 domain-containing protein</fullName>
    </recommendedName>
</protein>
<dbReference type="RefSeq" id="WP_053602896.1">
    <property type="nucleotide sequence ID" value="NZ_CP012600.1"/>
</dbReference>
<dbReference type="OrthoDB" id="2455196at2"/>
<proteinExistence type="predicted"/>
<evidence type="ECO:0000313" key="4">
    <source>
        <dbReference type="Proteomes" id="UP000067625"/>
    </source>
</evidence>
<gene>
    <name evidence="3" type="ORF">AM592_05705</name>
</gene>
<evidence type="ECO:0000259" key="2">
    <source>
        <dbReference type="Pfam" id="PF14285"/>
    </source>
</evidence>
<organism evidence="3 4">
    <name type="scientific">Bacillus gobiensis</name>
    <dbReference type="NCBI Taxonomy" id="1441095"/>
    <lineage>
        <taxon>Bacteria</taxon>
        <taxon>Bacillati</taxon>
        <taxon>Bacillota</taxon>
        <taxon>Bacilli</taxon>
        <taxon>Bacillales</taxon>
        <taxon>Bacillaceae</taxon>
        <taxon>Bacillus</taxon>
    </lineage>
</organism>
<feature type="transmembrane region" description="Helical" evidence="1">
    <location>
        <begin position="54"/>
        <end position="73"/>
    </location>
</feature>
<keyword evidence="1" id="KW-0472">Membrane</keyword>
<reference evidence="3 4" key="2">
    <citation type="journal article" date="2016" name="Int. J. Syst. Evol. Microbiol.">
        <title>Bacillus gobiensis sp. nov., isolated from a soil sample.</title>
        <authorList>
            <person name="Liu B."/>
            <person name="Liu G.H."/>
            <person name="Cetin S."/>
            <person name="Schumann P."/>
            <person name="Pan Z.Z."/>
            <person name="Chen Q.Q."/>
        </authorList>
    </citation>
    <scope>NUCLEOTIDE SEQUENCE [LARGE SCALE GENOMIC DNA]</scope>
    <source>
        <strain evidence="3 4">FJAT-4402</strain>
    </source>
</reference>
<evidence type="ECO:0000313" key="3">
    <source>
        <dbReference type="EMBL" id="ALC81147.1"/>
    </source>
</evidence>
<dbReference type="Pfam" id="PF14285">
    <property type="entry name" value="DUF4367"/>
    <property type="match status" value="1"/>
</dbReference>